<dbReference type="PRINTS" id="PR00260">
    <property type="entry name" value="CHEMTRNSDUCR"/>
</dbReference>
<evidence type="ECO:0000256" key="5">
    <source>
        <dbReference type="PROSITE-ProRule" id="PRU00284"/>
    </source>
</evidence>
<dbReference type="CDD" id="cd06225">
    <property type="entry name" value="HAMP"/>
    <property type="match status" value="1"/>
</dbReference>
<dbReference type="AlphaFoldDB" id="A0A0A0BUJ5"/>
<evidence type="ECO:0000256" key="2">
    <source>
        <dbReference type="ARBA" id="ARBA00022989"/>
    </source>
</evidence>
<evidence type="ECO:0000256" key="1">
    <source>
        <dbReference type="ARBA" id="ARBA00022692"/>
    </source>
</evidence>
<dbReference type="PANTHER" id="PTHR32089">
    <property type="entry name" value="METHYL-ACCEPTING CHEMOTAXIS PROTEIN MCPB"/>
    <property type="match status" value="1"/>
</dbReference>
<dbReference type="GO" id="GO:0004888">
    <property type="term" value="F:transmembrane signaling receptor activity"/>
    <property type="evidence" value="ECO:0007669"/>
    <property type="project" value="InterPro"/>
</dbReference>
<dbReference type="SUPFAM" id="SSF58104">
    <property type="entry name" value="Methyl-accepting chemotaxis protein (MCP) signaling domain"/>
    <property type="match status" value="1"/>
</dbReference>
<dbReference type="SMART" id="SM00304">
    <property type="entry name" value="HAMP"/>
    <property type="match status" value="1"/>
</dbReference>
<evidence type="ECO:0000256" key="4">
    <source>
        <dbReference type="ARBA" id="ARBA00029447"/>
    </source>
</evidence>
<keyword evidence="1 7" id="KW-0812">Transmembrane</keyword>
<dbReference type="PROSITE" id="PS50885">
    <property type="entry name" value="HAMP"/>
    <property type="match status" value="1"/>
</dbReference>
<gene>
    <name evidence="10" type="ORF">N869_03160</name>
</gene>
<feature type="transmembrane region" description="Helical" evidence="7">
    <location>
        <begin position="334"/>
        <end position="355"/>
    </location>
</feature>
<evidence type="ECO:0000313" key="10">
    <source>
        <dbReference type="EMBL" id="KGM11357.1"/>
    </source>
</evidence>
<organism evidence="10 11">
    <name type="scientific">Cellulomonas bogoriensis 69B4 = DSM 16987</name>
    <dbReference type="NCBI Taxonomy" id="1386082"/>
    <lineage>
        <taxon>Bacteria</taxon>
        <taxon>Bacillati</taxon>
        <taxon>Actinomycetota</taxon>
        <taxon>Actinomycetes</taxon>
        <taxon>Micrococcales</taxon>
        <taxon>Cellulomonadaceae</taxon>
        <taxon>Cellulomonas</taxon>
    </lineage>
</organism>
<evidence type="ECO:0000256" key="3">
    <source>
        <dbReference type="ARBA" id="ARBA00023224"/>
    </source>
</evidence>
<keyword evidence="2 7" id="KW-1133">Transmembrane helix</keyword>
<dbReference type="GO" id="GO:0007165">
    <property type="term" value="P:signal transduction"/>
    <property type="evidence" value="ECO:0007669"/>
    <property type="project" value="UniProtKB-KW"/>
</dbReference>
<dbReference type="EMBL" id="AXCZ01000117">
    <property type="protein sequence ID" value="KGM11357.1"/>
    <property type="molecule type" value="Genomic_DNA"/>
</dbReference>
<keyword evidence="7" id="KW-0472">Membrane</keyword>
<reference evidence="10 11" key="1">
    <citation type="submission" date="2013-08" db="EMBL/GenBank/DDBJ databases">
        <title>Genome sequencing of Cellulomonas bogoriensis 69B4.</title>
        <authorList>
            <person name="Chen F."/>
            <person name="Li Y."/>
            <person name="Wang G."/>
        </authorList>
    </citation>
    <scope>NUCLEOTIDE SEQUENCE [LARGE SCALE GENOMIC DNA]</scope>
    <source>
        <strain evidence="10 11">69B4</strain>
    </source>
</reference>
<evidence type="ECO:0000259" key="8">
    <source>
        <dbReference type="PROSITE" id="PS50111"/>
    </source>
</evidence>
<dbReference type="GO" id="GO:0016020">
    <property type="term" value="C:membrane"/>
    <property type="evidence" value="ECO:0007669"/>
    <property type="project" value="InterPro"/>
</dbReference>
<accession>A0A0A0BUJ5</accession>
<dbReference type="Pfam" id="PF00672">
    <property type="entry name" value="HAMP"/>
    <property type="match status" value="1"/>
</dbReference>
<evidence type="ECO:0000256" key="6">
    <source>
        <dbReference type="SAM" id="MobiDB-lite"/>
    </source>
</evidence>
<comment type="similarity">
    <text evidence="4">Belongs to the methyl-accepting chemotaxis (MCP) protein family.</text>
</comment>
<feature type="compositionally biased region" description="Basic and acidic residues" evidence="6">
    <location>
        <begin position="1"/>
        <end position="24"/>
    </location>
</feature>
<dbReference type="PROSITE" id="PS50111">
    <property type="entry name" value="CHEMOTAXIS_TRANSDUC_2"/>
    <property type="match status" value="1"/>
</dbReference>
<dbReference type="Pfam" id="PF00015">
    <property type="entry name" value="MCPsignal"/>
    <property type="match status" value="1"/>
</dbReference>
<feature type="domain" description="HAMP" evidence="9">
    <location>
        <begin position="356"/>
        <end position="408"/>
    </location>
</feature>
<dbReference type="InterPro" id="IPR003660">
    <property type="entry name" value="HAMP_dom"/>
</dbReference>
<dbReference type="PANTHER" id="PTHR32089:SF112">
    <property type="entry name" value="LYSOZYME-LIKE PROTEIN-RELATED"/>
    <property type="match status" value="1"/>
</dbReference>
<dbReference type="GO" id="GO:0006935">
    <property type="term" value="P:chemotaxis"/>
    <property type="evidence" value="ECO:0007669"/>
    <property type="project" value="InterPro"/>
</dbReference>
<evidence type="ECO:0000256" key="7">
    <source>
        <dbReference type="SAM" id="Phobius"/>
    </source>
</evidence>
<feature type="region of interest" description="Disordered" evidence="6">
    <location>
        <begin position="1"/>
        <end position="69"/>
    </location>
</feature>
<feature type="domain" description="Methyl-accepting transducer" evidence="8">
    <location>
        <begin position="413"/>
        <end position="656"/>
    </location>
</feature>
<dbReference type="Proteomes" id="UP000054314">
    <property type="component" value="Unassembled WGS sequence"/>
</dbReference>
<keyword evidence="11" id="KW-1185">Reference proteome</keyword>
<dbReference type="InterPro" id="IPR004089">
    <property type="entry name" value="MCPsignal_dom"/>
</dbReference>
<keyword evidence="3 5" id="KW-0807">Transducer</keyword>
<dbReference type="Gene3D" id="1.10.287.950">
    <property type="entry name" value="Methyl-accepting chemotaxis protein"/>
    <property type="match status" value="1"/>
</dbReference>
<evidence type="ECO:0000259" key="9">
    <source>
        <dbReference type="PROSITE" id="PS50885"/>
    </source>
</evidence>
<name>A0A0A0BUJ5_9CELL</name>
<protein>
    <submittedName>
        <fullName evidence="10">Chemotaxis protein</fullName>
    </submittedName>
</protein>
<evidence type="ECO:0000313" key="11">
    <source>
        <dbReference type="Proteomes" id="UP000054314"/>
    </source>
</evidence>
<dbReference type="SMART" id="SM00283">
    <property type="entry name" value="MA"/>
    <property type="match status" value="1"/>
</dbReference>
<sequence length="671" mass="69325">MPDGTVERRNAQSLRPDADGRYESYPDQLTEELADMATDTIDNTGDDRSRSGASTGAPDGPDDRATVKPTPVGRAMAAVRSAGAGAAAVGSTVGTSVGSALRVAAGSVSGGAGAARRRVAEAKAARASRRGEPDHRDEELVARASRAGLLHGIGAKIMGVVAMMAVTAAGAGLVADVNLRALADDSRELARMQDEITAPVAMVNQSQAEAQMLLAQVVASEDYLERRSWARLIPETDVPLEGAANEVTAVLDGAVPEWESFMDGWREWKRLRDTTMLPAAMDADRALYEQVRLDQVQPIVDQMAADMEVVNTWVATYVDDVAAQAAADATRARAVSAGAIAVGLVLAVLLGTLVARSVRRSLAQVERSLQAMAEGDLTVAAQVRSRDEVGRMAAALSLAQGSLRHTLARVAETAGTVAAASEQMSAAGSQVSSGAEETSVQAGVVAAAAEQVSRNVQAVAAGAEQMGASIRDIAENANEAARVATSATEVADVTNASVARLGTSSQEIGNVVKVITSIAEQTNLLALNATIEAARAGDAGRGFAVVAGEVKELAQETARATKEIAARVEAIQTDTDDAVGAISEIASIISRINEYQLTIASSVEEQTATTNEMSRGVTEAATGSGEIAENITGVATAASSSSVVLGQMQSSIDELARMSADLRTQVGAFRY</sequence>
<comment type="caution">
    <text evidence="10">The sequence shown here is derived from an EMBL/GenBank/DDBJ whole genome shotgun (WGS) entry which is preliminary data.</text>
</comment>
<dbReference type="InterPro" id="IPR004090">
    <property type="entry name" value="Chemotax_Me-accpt_rcpt"/>
</dbReference>
<proteinExistence type="inferred from homology"/>